<accession>A0A0C4DRF3</accession>
<dbReference type="GO" id="GO:0000324">
    <property type="term" value="C:fungal-type vacuole"/>
    <property type="evidence" value="ECO:0007669"/>
    <property type="project" value="TreeGrafter"/>
</dbReference>
<evidence type="ECO:0000256" key="5">
    <source>
        <dbReference type="SAM" id="MobiDB-lite"/>
    </source>
</evidence>
<dbReference type="GO" id="GO:0005886">
    <property type="term" value="C:plasma membrane"/>
    <property type="evidence" value="ECO:0007669"/>
    <property type="project" value="TreeGrafter"/>
</dbReference>
<dbReference type="GO" id="GO:0080139">
    <property type="term" value="F:borate efflux transmembrane transporter activity"/>
    <property type="evidence" value="ECO:0007669"/>
    <property type="project" value="TreeGrafter"/>
</dbReference>
<dbReference type="GO" id="GO:0005452">
    <property type="term" value="F:solute:inorganic anion antiporter activity"/>
    <property type="evidence" value="ECO:0007669"/>
    <property type="project" value="InterPro"/>
</dbReference>
<reference evidence="10" key="1">
    <citation type="submission" date="2010-05" db="EMBL/GenBank/DDBJ databases">
        <title>The genome sequence of Magnaporthe poae strain ATCC 64411.</title>
        <authorList>
            <person name="Ma L.-J."/>
            <person name="Dead R."/>
            <person name="Young S."/>
            <person name="Zeng Q."/>
            <person name="Koehrsen M."/>
            <person name="Alvarado L."/>
            <person name="Berlin A."/>
            <person name="Chapman S.B."/>
            <person name="Chen Z."/>
            <person name="Freedman E."/>
            <person name="Gellesch M."/>
            <person name="Goldberg J."/>
            <person name="Griggs A."/>
            <person name="Gujja S."/>
            <person name="Heilman E.R."/>
            <person name="Heiman D."/>
            <person name="Hepburn T."/>
            <person name="Howarth C."/>
            <person name="Jen D."/>
            <person name="Larson L."/>
            <person name="Mehta T."/>
            <person name="Neiman D."/>
            <person name="Pearson M."/>
            <person name="Roberts A."/>
            <person name="Saif S."/>
            <person name="Shea T."/>
            <person name="Shenoy N."/>
            <person name="Sisk P."/>
            <person name="Stolte C."/>
            <person name="Sykes S."/>
            <person name="Walk T."/>
            <person name="White J."/>
            <person name="Yandava C."/>
            <person name="Haas B."/>
            <person name="Nusbaum C."/>
            <person name="Birren B."/>
        </authorList>
    </citation>
    <scope>NUCLEOTIDE SEQUENCE [LARGE SCALE GENOMIC DNA]</scope>
    <source>
        <strain evidence="10">ATCC 64411 / 73-15</strain>
    </source>
</reference>
<keyword evidence="3 6" id="KW-1133">Transmembrane helix</keyword>
<keyword evidence="10" id="KW-1185">Reference proteome</keyword>
<dbReference type="PANTHER" id="PTHR11453">
    <property type="entry name" value="ANION EXCHANGE PROTEIN"/>
    <property type="match status" value="1"/>
</dbReference>
<feature type="transmembrane region" description="Helical" evidence="6">
    <location>
        <begin position="198"/>
        <end position="217"/>
    </location>
</feature>
<dbReference type="PANTHER" id="PTHR11453:SF82">
    <property type="entry name" value="BORON TRANSPORTER 1"/>
    <property type="match status" value="1"/>
</dbReference>
<evidence type="ECO:0000256" key="3">
    <source>
        <dbReference type="ARBA" id="ARBA00022989"/>
    </source>
</evidence>
<dbReference type="InterPro" id="IPR011531">
    <property type="entry name" value="HCO3_transpt-like_TM_dom"/>
</dbReference>
<dbReference type="STRING" id="644358.A0A0C4DRF3"/>
<gene>
    <name evidence="8" type="ORF">MAPG_02460</name>
</gene>
<feature type="region of interest" description="Disordered" evidence="5">
    <location>
        <begin position="365"/>
        <end position="396"/>
    </location>
</feature>
<reference evidence="8" key="2">
    <citation type="submission" date="2010-05" db="EMBL/GenBank/DDBJ databases">
        <title>The Genome Sequence of Magnaporthe poae strain ATCC 64411.</title>
        <authorList>
            <consortium name="The Broad Institute Genome Sequencing Platform"/>
            <consortium name="Broad Institute Genome Sequencing Center for Infectious Disease"/>
            <person name="Ma L.-J."/>
            <person name="Dead R."/>
            <person name="Young S."/>
            <person name="Zeng Q."/>
            <person name="Koehrsen M."/>
            <person name="Alvarado L."/>
            <person name="Berlin A."/>
            <person name="Chapman S.B."/>
            <person name="Chen Z."/>
            <person name="Freedman E."/>
            <person name="Gellesch M."/>
            <person name="Goldberg J."/>
            <person name="Griggs A."/>
            <person name="Gujja S."/>
            <person name="Heilman E.R."/>
            <person name="Heiman D."/>
            <person name="Hepburn T."/>
            <person name="Howarth C."/>
            <person name="Jen D."/>
            <person name="Larson L."/>
            <person name="Mehta T."/>
            <person name="Neiman D."/>
            <person name="Pearson M."/>
            <person name="Roberts A."/>
            <person name="Saif S."/>
            <person name="Shea T."/>
            <person name="Shenoy N."/>
            <person name="Sisk P."/>
            <person name="Stolte C."/>
            <person name="Sykes S."/>
            <person name="Walk T."/>
            <person name="White J."/>
            <person name="Yandava C."/>
            <person name="Haas B."/>
            <person name="Nusbaum C."/>
            <person name="Birren B."/>
        </authorList>
    </citation>
    <scope>NUCLEOTIDE SEQUENCE</scope>
    <source>
        <strain evidence="8">ATCC 64411</strain>
    </source>
</reference>
<dbReference type="OrthoDB" id="1735926at2759"/>
<evidence type="ECO:0000256" key="6">
    <source>
        <dbReference type="SAM" id="Phobius"/>
    </source>
</evidence>
<feature type="transmembrane region" description="Helical" evidence="6">
    <location>
        <begin position="12"/>
        <end position="35"/>
    </location>
</feature>
<sequence length="535" mass="58453">MVATGPSSTRLVLASAVYVFFTNILPGITFASDLYALTGRSWGTAEVVFSTGICGPVFSLLSAQPLTIMGVTGPFSVLAENLYELSVHPSFQVPFFLPLMAWSLIHAGWMHVLLAVFNAHDWTMQYVTQFSCDVFSLLNSVIYFQKAYKQLSRIHAAVPFTGFLYSVLGALGTCLTAVFLATANSWAPLFGRAGRVGLAEYAAALSIMLWIAVPYMGGELGSLEHHRLPGQSTSFCPTNPDRDYFFVEFWELPIQWVAVAVIPGAITTVLYCFDHEISFIICNHAVLRRQEARRLRLGRRPAGPHHGRLRHHGHPARQRPLPQAPLHSESLRYLAEEKYDDESEDDNNLAIATADRLRRPNLVLAASSSRAQPRRLLPHSAQEDEDPPSPPRARAALLPLPPSIPDPLLRVPAAPVPARPDARLGAGGPLPLNGLRVAIRQPDPAAPVVPPLARVGAGPRQDAPPGRQLDRRARLHADAGGRDAAHFRRDADRGGAEFSADYHRVCARAIGLVRPLLEPRDAALCRCLGVSRGRA</sequence>
<feature type="domain" description="Bicarbonate transporter-like transmembrane" evidence="7">
    <location>
        <begin position="12"/>
        <end position="160"/>
    </location>
</feature>
<proteinExistence type="predicted"/>
<dbReference type="GO" id="GO:0050801">
    <property type="term" value="P:monoatomic ion homeostasis"/>
    <property type="evidence" value="ECO:0007669"/>
    <property type="project" value="TreeGrafter"/>
</dbReference>
<keyword evidence="4 6" id="KW-0472">Membrane</keyword>
<keyword evidence="2 6" id="KW-0812">Transmembrane</keyword>
<dbReference type="InterPro" id="IPR003020">
    <property type="entry name" value="HCO3_transpt_euk"/>
</dbReference>
<dbReference type="AlphaFoldDB" id="A0A0C4DRF3"/>
<evidence type="ECO:0000313" key="10">
    <source>
        <dbReference type="Proteomes" id="UP000011715"/>
    </source>
</evidence>
<dbReference type="EMBL" id="GL876967">
    <property type="protein sequence ID" value="KLU83399.1"/>
    <property type="molecule type" value="Genomic_DNA"/>
</dbReference>
<dbReference type="Proteomes" id="UP000011715">
    <property type="component" value="Unassembled WGS sequence"/>
</dbReference>
<name>A0A0C4DRF3_MAGP6</name>
<dbReference type="EnsemblFungi" id="MAPG_02460T0">
    <property type="protein sequence ID" value="MAPG_02460T0"/>
    <property type="gene ID" value="MAPG_02460"/>
</dbReference>
<dbReference type="VEuPathDB" id="FungiDB:MAPG_02460"/>
<protein>
    <recommendedName>
        <fullName evidence="7">Bicarbonate transporter-like transmembrane domain-containing protein</fullName>
    </recommendedName>
</protein>
<evidence type="ECO:0000256" key="2">
    <source>
        <dbReference type="ARBA" id="ARBA00022692"/>
    </source>
</evidence>
<dbReference type="GO" id="GO:0006820">
    <property type="term" value="P:monoatomic anion transport"/>
    <property type="evidence" value="ECO:0007669"/>
    <property type="project" value="InterPro"/>
</dbReference>
<reference evidence="8" key="3">
    <citation type="submission" date="2011-03" db="EMBL/GenBank/DDBJ databases">
        <title>Annotation of Magnaporthe poae ATCC 64411.</title>
        <authorList>
            <person name="Ma L.-J."/>
            <person name="Dead R."/>
            <person name="Young S.K."/>
            <person name="Zeng Q."/>
            <person name="Gargeya S."/>
            <person name="Fitzgerald M."/>
            <person name="Haas B."/>
            <person name="Abouelleil A."/>
            <person name="Alvarado L."/>
            <person name="Arachchi H.M."/>
            <person name="Berlin A."/>
            <person name="Brown A."/>
            <person name="Chapman S.B."/>
            <person name="Chen Z."/>
            <person name="Dunbar C."/>
            <person name="Freedman E."/>
            <person name="Gearin G."/>
            <person name="Gellesch M."/>
            <person name="Goldberg J."/>
            <person name="Griggs A."/>
            <person name="Gujja S."/>
            <person name="Heiman D."/>
            <person name="Howarth C."/>
            <person name="Larson L."/>
            <person name="Lui A."/>
            <person name="MacDonald P.J.P."/>
            <person name="Mehta T."/>
            <person name="Montmayeur A."/>
            <person name="Murphy C."/>
            <person name="Neiman D."/>
            <person name="Pearson M."/>
            <person name="Priest M."/>
            <person name="Roberts A."/>
            <person name="Saif S."/>
            <person name="Shea T."/>
            <person name="Shenoy N."/>
            <person name="Sisk P."/>
            <person name="Stolte C."/>
            <person name="Sykes S."/>
            <person name="Yandava C."/>
            <person name="Wortman J."/>
            <person name="Nusbaum C."/>
            <person name="Birren B."/>
        </authorList>
    </citation>
    <scope>NUCLEOTIDE SEQUENCE</scope>
    <source>
        <strain evidence="8">ATCC 64411</strain>
    </source>
</reference>
<evidence type="ECO:0000313" key="8">
    <source>
        <dbReference type="EMBL" id="KLU83399.1"/>
    </source>
</evidence>
<comment type="subcellular location">
    <subcellularLocation>
        <location evidence="1">Membrane</location>
        <topology evidence="1">Multi-pass membrane protein</topology>
    </subcellularLocation>
</comment>
<feature type="compositionally biased region" description="Basic residues" evidence="5">
    <location>
        <begin position="298"/>
        <end position="317"/>
    </location>
</feature>
<feature type="region of interest" description="Disordered" evidence="5">
    <location>
        <begin position="448"/>
        <end position="467"/>
    </location>
</feature>
<reference evidence="9" key="5">
    <citation type="submission" date="2015-06" db="UniProtKB">
        <authorList>
            <consortium name="EnsemblFungi"/>
        </authorList>
    </citation>
    <scope>IDENTIFICATION</scope>
    <source>
        <strain evidence="9">ATCC 64411</strain>
    </source>
</reference>
<reference evidence="9" key="4">
    <citation type="journal article" date="2015" name="G3 (Bethesda)">
        <title>Genome sequences of three phytopathogenic species of the Magnaporthaceae family of fungi.</title>
        <authorList>
            <person name="Okagaki L.H."/>
            <person name="Nunes C.C."/>
            <person name="Sailsbery J."/>
            <person name="Clay B."/>
            <person name="Brown D."/>
            <person name="John T."/>
            <person name="Oh Y."/>
            <person name="Young N."/>
            <person name="Fitzgerald M."/>
            <person name="Haas B.J."/>
            <person name="Zeng Q."/>
            <person name="Young S."/>
            <person name="Adiconis X."/>
            <person name="Fan L."/>
            <person name="Levin J.Z."/>
            <person name="Mitchell T.K."/>
            <person name="Okubara P.A."/>
            <person name="Farman M.L."/>
            <person name="Kohn L.M."/>
            <person name="Birren B."/>
            <person name="Ma L.-J."/>
            <person name="Dean R.A."/>
        </authorList>
    </citation>
    <scope>NUCLEOTIDE SEQUENCE</scope>
    <source>
        <strain evidence="9">ATCC 64411 / 73-15</strain>
    </source>
</reference>
<evidence type="ECO:0000259" key="7">
    <source>
        <dbReference type="Pfam" id="PF00955"/>
    </source>
</evidence>
<feature type="domain" description="Bicarbonate transporter-like transmembrane" evidence="7">
    <location>
        <begin position="163"/>
        <end position="284"/>
    </location>
</feature>
<feature type="region of interest" description="Disordered" evidence="5">
    <location>
        <begin position="298"/>
        <end position="325"/>
    </location>
</feature>
<dbReference type="eggNOG" id="KOG1172">
    <property type="taxonomic scope" value="Eukaryota"/>
</dbReference>
<dbReference type="EMBL" id="ADBL01000614">
    <property type="status" value="NOT_ANNOTATED_CDS"/>
    <property type="molecule type" value="Genomic_DNA"/>
</dbReference>
<evidence type="ECO:0000256" key="1">
    <source>
        <dbReference type="ARBA" id="ARBA00004141"/>
    </source>
</evidence>
<feature type="transmembrane region" description="Helical" evidence="6">
    <location>
        <begin position="164"/>
        <end position="186"/>
    </location>
</feature>
<evidence type="ECO:0000313" key="9">
    <source>
        <dbReference type="EnsemblFungi" id="MAPG_02460T0"/>
    </source>
</evidence>
<feature type="transmembrane region" description="Helical" evidence="6">
    <location>
        <begin position="47"/>
        <end position="71"/>
    </location>
</feature>
<feature type="transmembrane region" description="Helical" evidence="6">
    <location>
        <begin position="91"/>
        <end position="114"/>
    </location>
</feature>
<organism evidence="9 10">
    <name type="scientific">Magnaporthiopsis poae (strain ATCC 64411 / 73-15)</name>
    <name type="common">Kentucky bluegrass fungus</name>
    <name type="synonym">Magnaporthe poae</name>
    <dbReference type="NCBI Taxonomy" id="644358"/>
    <lineage>
        <taxon>Eukaryota</taxon>
        <taxon>Fungi</taxon>
        <taxon>Dikarya</taxon>
        <taxon>Ascomycota</taxon>
        <taxon>Pezizomycotina</taxon>
        <taxon>Sordariomycetes</taxon>
        <taxon>Sordariomycetidae</taxon>
        <taxon>Magnaporthales</taxon>
        <taxon>Magnaporthaceae</taxon>
        <taxon>Magnaporthiopsis</taxon>
    </lineage>
</organism>
<dbReference type="Pfam" id="PF00955">
    <property type="entry name" value="HCO3_cotransp"/>
    <property type="match status" value="2"/>
</dbReference>
<evidence type="ECO:0000256" key="4">
    <source>
        <dbReference type="ARBA" id="ARBA00023136"/>
    </source>
</evidence>
<feature type="transmembrane region" description="Helical" evidence="6">
    <location>
        <begin position="254"/>
        <end position="273"/>
    </location>
</feature>